<gene>
    <name evidence="2" type="ORF">DWX94_00840</name>
</gene>
<proteinExistence type="predicted"/>
<evidence type="ECO:0000256" key="1">
    <source>
        <dbReference type="SAM" id="MobiDB-lite"/>
    </source>
</evidence>
<feature type="region of interest" description="Disordered" evidence="1">
    <location>
        <begin position="652"/>
        <end position="679"/>
    </location>
</feature>
<dbReference type="AlphaFoldDB" id="A0A3R5WTK4"/>
<evidence type="ECO:0000313" key="2">
    <source>
        <dbReference type="EMBL" id="RGS44368.1"/>
    </source>
</evidence>
<protein>
    <submittedName>
        <fullName evidence="2">Uncharacterized protein</fullName>
    </submittedName>
</protein>
<name>A0A3R5WTK4_9FIRM</name>
<evidence type="ECO:0000313" key="3">
    <source>
        <dbReference type="Proteomes" id="UP000283295"/>
    </source>
</evidence>
<dbReference type="EMBL" id="QRVK01000001">
    <property type="protein sequence ID" value="RGS44368.1"/>
    <property type="molecule type" value="Genomic_DNA"/>
</dbReference>
<accession>A0A3R5WTK4</accession>
<organism evidence="2 3">
    <name type="scientific">Coprococcus eutactus</name>
    <dbReference type="NCBI Taxonomy" id="33043"/>
    <lineage>
        <taxon>Bacteria</taxon>
        <taxon>Bacillati</taxon>
        <taxon>Bacillota</taxon>
        <taxon>Clostridia</taxon>
        <taxon>Lachnospirales</taxon>
        <taxon>Lachnospiraceae</taxon>
        <taxon>Coprococcus</taxon>
    </lineage>
</organism>
<sequence>MANKSTAADEKKSWLKKILEKLKKLVERSKAPTLFQKYEEIQKNLNEMVEQNEVSTEALKDLYSITAEMEGKLGGMEEEDKQTLETGLSDIEQSMKEEVAKHHTEITGDICQALSDVSGLDYDDVKQMLFNSDATQIFTFGTDTYISLEKLGSFKANVVLEEDARNAFVLFEKADIPENAQQYLMENDTESTLISALNQTYAEKMRSDRAAEQATEGMETTSPSGKQPRERKTRLERFRDKYANGAENQDTFVISKLFEDNSFRLRYPDGNMLVVSKKAEGEYRTSLYRNTSPSLTINGASSEIGVWKSENGRISANFTLPNEPSVSILFHSAEMKEYLQTIGVPKDMIQQLSDNTSNGKSERVNKADFEKVQKLYDTIRDSFDNGVNQMGEVVADHCLSMHHPTFGKGHTYINLKPEGVLRDVLSIGFDRNGTPTTLNYKPNANGRFEPIYNLITNDFVGEAGAKLYGTNPDFHRAMQRIIKAIDKTSAYQAASLPNPKAEEMKRAGDVVSRSFQSKSKYSALNQERIGVMQEWYKAAILMGAATELGDTALRNSAMQIMQNVVEGHTGSQKGFKNMVELMEKSETYKMEMARFQAKDLKEIFSQDCTQEMRGSKDNNTLFQDAIRNLAGRIGGAEAMTAIAAAQHFQQEQVEKELQAQKQERKPKKSYGKSGSEERT</sequence>
<reference evidence="2 3" key="1">
    <citation type="submission" date="2018-08" db="EMBL/GenBank/DDBJ databases">
        <title>A genome reference for cultivated species of the human gut microbiota.</title>
        <authorList>
            <person name="Zou Y."/>
            <person name="Xue W."/>
            <person name="Luo G."/>
        </authorList>
    </citation>
    <scope>NUCLEOTIDE SEQUENCE [LARGE SCALE GENOMIC DNA]</scope>
    <source>
        <strain evidence="2 3">AF22-21</strain>
    </source>
</reference>
<feature type="compositionally biased region" description="Basic and acidic residues" evidence="1">
    <location>
        <begin position="652"/>
        <end position="663"/>
    </location>
</feature>
<comment type="caution">
    <text evidence="2">The sequence shown here is derived from an EMBL/GenBank/DDBJ whole genome shotgun (WGS) entry which is preliminary data.</text>
</comment>
<dbReference type="Proteomes" id="UP000283295">
    <property type="component" value="Unassembled WGS sequence"/>
</dbReference>
<feature type="region of interest" description="Disordered" evidence="1">
    <location>
        <begin position="205"/>
        <end position="232"/>
    </location>
</feature>